<proteinExistence type="inferred from homology"/>
<keyword evidence="3 4" id="KW-0175">Coiled coil</keyword>
<dbReference type="EMBL" id="JAJEKE010000003">
    <property type="protein sequence ID" value="MCQ1529036.1"/>
    <property type="molecule type" value="Genomic_DNA"/>
</dbReference>
<reference evidence="8 9" key="1">
    <citation type="submission" date="2021-10" db="EMBL/GenBank/DDBJ databases">
        <title>Lutispora strain m25 sp. nov., a thermophilic, non-spore-forming bacterium isolated from a lab-scale methanogenic bioreactor digesting anaerobic sludge.</title>
        <authorList>
            <person name="El Houari A."/>
            <person name="Mcdonald J."/>
        </authorList>
    </citation>
    <scope>NUCLEOTIDE SEQUENCE [LARGE SCALE GENOMIC DNA]</scope>
    <source>
        <strain evidence="9">m25</strain>
    </source>
</reference>
<keyword evidence="9" id="KW-1185">Reference proteome</keyword>
<sequence length="430" mass="47049">MPNKITNKRNILKWLFISSAGIIAVIAVIGMNAAEVRIEAVRKGNLKEIIELQGKVEVENSAEVYGKLQGFIDEINAEEGDMVKEGSVLLRLSAEDINYAIRKAEAMYNASNAQLQSLRSSIKPEHVKMAEAELKQAQAVMEAALQDYKNKQDSCEKLKVLYDNGGAAEKDIKDAGAILAASEGELIKAEQAVHIAQYSLDILNQGVSQDDIHALESNSAAAKAELDELVNNKGKASIYSPINGIVFGKYVKKGQAVQPGTLLYEIGDYGSAYIKVDVLVDDISKIKEGQEAIMSGDVLGDKEIRGEVYFIAPKAENRLSTLGVEQQRVEVRIGFDNTALKLKPGYTLDVDIITKQKADSIYIPDKSVFDLDGKDSVFIVQNNKLELRTIECGIENDDFIEVLSGLDEGEKVVVDPESGLKPGRRVKQKS</sequence>
<evidence type="ECO:0000256" key="4">
    <source>
        <dbReference type="SAM" id="Coils"/>
    </source>
</evidence>
<keyword evidence="5" id="KW-0472">Membrane</keyword>
<protein>
    <submittedName>
        <fullName evidence="8">Efflux RND transporter periplasmic adaptor subunit</fullName>
    </submittedName>
</protein>
<dbReference type="Gene3D" id="2.40.420.20">
    <property type="match status" value="1"/>
</dbReference>
<dbReference type="Proteomes" id="UP001651880">
    <property type="component" value="Unassembled WGS sequence"/>
</dbReference>
<feature type="domain" description="CzcB-like barrel-sandwich hybrid" evidence="6">
    <location>
        <begin position="61"/>
        <end position="268"/>
    </location>
</feature>
<evidence type="ECO:0000259" key="7">
    <source>
        <dbReference type="Pfam" id="PF25989"/>
    </source>
</evidence>
<dbReference type="PRINTS" id="PR01490">
    <property type="entry name" value="RTXTOXIND"/>
</dbReference>
<keyword evidence="5" id="KW-0812">Transmembrane</keyword>
<comment type="similarity">
    <text evidence="2">Belongs to the membrane fusion protein (MFP) (TC 8.A.1) family.</text>
</comment>
<evidence type="ECO:0000256" key="5">
    <source>
        <dbReference type="SAM" id="Phobius"/>
    </source>
</evidence>
<feature type="transmembrane region" description="Helical" evidence="5">
    <location>
        <begin position="12"/>
        <end position="34"/>
    </location>
</feature>
<evidence type="ECO:0000256" key="1">
    <source>
        <dbReference type="ARBA" id="ARBA00004196"/>
    </source>
</evidence>
<dbReference type="InterPro" id="IPR058637">
    <property type="entry name" value="YknX-like_C"/>
</dbReference>
<dbReference type="Pfam" id="PF25989">
    <property type="entry name" value="YknX_C"/>
    <property type="match status" value="1"/>
</dbReference>
<dbReference type="PANTHER" id="PTHR32347:SF23">
    <property type="entry name" value="BLL5650 PROTEIN"/>
    <property type="match status" value="1"/>
</dbReference>
<dbReference type="SUPFAM" id="SSF111369">
    <property type="entry name" value="HlyD-like secretion proteins"/>
    <property type="match status" value="2"/>
</dbReference>
<gene>
    <name evidence="8" type="ORF">LJD61_05675</name>
</gene>
<evidence type="ECO:0000256" key="2">
    <source>
        <dbReference type="ARBA" id="ARBA00009477"/>
    </source>
</evidence>
<dbReference type="InterPro" id="IPR006143">
    <property type="entry name" value="RND_pump_MFP"/>
</dbReference>
<feature type="domain" description="YknX-like C-terminal permuted SH3-like" evidence="7">
    <location>
        <begin position="362"/>
        <end position="427"/>
    </location>
</feature>
<dbReference type="InterPro" id="IPR058647">
    <property type="entry name" value="BSH_CzcB-like"/>
</dbReference>
<evidence type="ECO:0000313" key="8">
    <source>
        <dbReference type="EMBL" id="MCQ1529036.1"/>
    </source>
</evidence>
<organism evidence="8 9">
    <name type="scientific">Lutispora saccharofermentans</name>
    <dbReference type="NCBI Taxonomy" id="3024236"/>
    <lineage>
        <taxon>Bacteria</taxon>
        <taxon>Bacillati</taxon>
        <taxon>Bacillota</taxon>
        <taxon>Clostridia</taxon>
        <taxon>Lutisporales</taxon>
        <taxon>Lutisporaceae</taxon>
        <taxon>Lutispora</taxon>
    </lineage>
</organism>
<dbReference type="Pfam" id="PF25973">
    <property type="entry name" value="BSH_CzcB"/>
    <property type="match status" value="1"/>
</dbReference>
<dbReference type="RefSeq" id="WP_255226554.1">
    <property type="nucleotide sequence ID" value="NZ_JAJEKE010000003.1"/>
</dbReference>
<dbReference type="NCBIfam" id="TIGR01730">
    <property type="entry name" value="RND_mfp"/>
    <property type="match status" value="1"/>
</dbReference>
<comment type="caution">
    <text evidence="8">The sequence shown here is derived from an EMBL/GenBank/DDBJ whole genome shotgun (WGS) entry which is preliminary data.</text>
</comment>
<comment type="subcellular location">
    <subcellularLocation>
        <location evidence="1">Cell envelope</location>
    </subcellularLocation>
</comment>
<feature type="coiled-coil region" evidence="4">
    <location>
        <begin position="101"/>
        <end position="154"/>
    </location>
</feature>
<dbReference type="Gene3D" id="2.40.50.100">
    <property type="match status" value="1"/>
</dbReference>
<name>A0ABT1NGQ7_9FIRM</name>
<dbReference type="Gene3D" id="2.40.30.170">
    <property type="match status" value="1"/>
</dbReference>
<dbReference type="Gene3D" id="1.20.1600.10">
    <property type="entry name" value="Outer membrane efflux proteins (OEP)"/>
    <property type="match status" value="1"/>
</dbReference>
<keyword evidence="5" id="KW-1133">Transmembrane helix</keyword>
<accession>A0ABT1NGQ7</accession>
<evidence type="ECO:0000313" key="9">
    <source>
        <dbReference type="Proteomes" id="UP001651880"/>
    </source>
</evidence>
<evidence type="ECO:0000259" key="6">
    <source>
        <dbReference type="Pfam" id="PF25973"/>
    </source>
</evidence>
<dbReference type="InterPro" id="IPR050465">
    <property type="entry name" value="UPF0194_transport"/>
</dbReference>
<evidence type="ECO:0000256" key="3">
    <source>
        <dbReference type="ARBA" id="ARBA00023054"/>
    </source>
</evidence>
<dbReference type="PANTHER" id="PTHR32347">
    <property type="entry name" value="EFFLUX SYSTEM COMPONENT YKNX-RELATED"/>
    <property type="match status" value="1"/>
</dbReference>